<keyword evidence="3" id="KW-0732">Signal</keyword>
<feature type="chain" id="PRO_5035729450" evidence="3">
    <location>
        <begin position="26"/>
        <end position="1616"/>
    </location>
</feature>
<keyword evidence="2" id="KW-1133">Transmembrane helix</keyword>
<name>A0A8T2L1H7_ASTMX</name>
<evidence type="ECO:0000256" key="1">
    <source>
        <dbReference type="SAM" id="MobiDB-lite"/>
    </source>
</evidence>
<gene>
    <name evidence="4" type="ORF">AMEX_G21827</name>
</gene>
<accession>A0A8T2L1H7</accession>
<feature type="signal peptide" evidence="3">
    <location>
        <begin position="1"/>
        <end position="25"/>
    </location>
</feature>
<dbReference type="Proteomes" id="UP000752171">
    <property type="component" value="Unassembled WGS sequence"/>
</dbReference>
<proteinExistence type="predicted"/>
<organism evidence="4 5">
    <name type="scientific">Astyanax mexicanus</name>
    <name type="common">Blind cave fish</name>
    <name type="synonym">Astyanax fasciatus mexicanus</name>
    <dbReference type="NCBI Taxonomy" id="7994"/>
    <lineage>
        <taxon>Eukaryota</taxon>
        <taxon>Metazoa</taxon>
        <taxon>Chordata</taxon>
        <taxon>Craniata</taxon>
        <taxon>Vertebrata</taxon>
        <taxon>Euteleostomi</taxon>
        <taxon>Actinopterygii</taxon>
        <taxon>Neopterygii</taxon>
        <taxon>Teleostei</taxon>
        <taxon>Ostariophysi</taxon>
        <taxon>Characiformes</taxon>
        <taxon>Characoidei</taxon>
        <taxon>Acestrorhamphidae</taxon>
        <taxon>Acestrorhamphinae</taxon>
        <taxon>Astyanax</taxon>
    </lineage>
</organism>
<keyword evidence="2" id="KW-0472">Membrane</keyword>
<reference evidence="4 5" key="1">
    <citation type="submission" date="2021-07" db="EMBL/GenBank/DDBJ databases">
        <authorList>
            <person name="Imarazene B."/>
            <person name="Zahm M."/>
            <person name="Klopp C."/>
            <person name="Cabau C."/>
            <person name="Beille S."/>
            <person name="Jouanno E."/>
            <person name="Castinel A."/>
            <person name="Lluch J."/>
            <person name="Gil L."/>
            <person name="Kuchtly C."/>
            <person name="Lopez Roques C."/>
            <person name="Donnadieu C."/>
            <person name="Parrinello H."/>
            <person name="Journot L."/>
            <person name="Du K."/>
            <person name="Schartl M."/>
            <person name="Retaux S."/>
            <person name="Guiguen Y."/>
        </authorList>
    </citation>
    <scope>NUCLEOTIDE SEQUENCE [LARGE SCALE GENOMIC DNA]</scope>
    <source>
        <strain evidence="4">Pach_M1</strain>
        <tissue evidence="4">Testis</tissue>
    </source>
</reference>
<comment type="caution">
    <text evidence="4">The sequence shown here is derived from an EMBL/GenBank/DDBJ whole genome shotgun (WGS) entry which is preliminary data.</text>
</comment>
<evidence type="ECO:0000313" key="4">
    <source>
        <dbReference type="EMBL" id="KAG9265433.1"/>
    </source>
</evidence>
<protein>
    <submittedName>
        <fullName evidence="4">Uncharacterized protein</fullName>
    </submittedName>
</protein>
<feature type="region of interest" description="Disordered" evidence="1">
    <location>
        <begin position="1435"/>
        <end position="1490"/>
    </location>
</feature>
<feature type="compositionally biased region" description="Low complexity" evidence="1">
    <location>
        <begin position="1395"/>
        <end position="1407"/>
    </location>
</feature>
<sequence length="1616" mass="178727">MCRIRTRCWSALPVLLSWSLRSVLGLNVTQGGQPTCQTGYYCPEGGETAVPCPPGTFGPSFWAVDIRGCISCPPHHYAPREGLSACLPCGSTAQQPLTGQDKCICLGEGQVFQASDGRCHCALGYRTTPRGDACELKVYEICKDGKARDQYGECLDPKRWKQMCSNQVCSSPERYEGFDSSLGLCLCKTPPGSDPSRSGCAGWCPRDRTQEPHLRLVCSSATLQLLYTESDRQVRASGGVLLSVLKRWDWRLECDGRLGFSRPVYSVQTGEAGFYGFLRAVPPEVRKLILESSQISLRTHSVVELRGNSTHMDMDSDWPVGSASRGASSGDSVGVMNPTACLHLQDILLFTVTKQHYPQYDVENLFNTNTAFDWGPFRLLAQELTMAQSTQSLFSVTFSEPGVYVLKLSSNPYKHMYVKVLPAGGECYDNGPFFPTDPHHVTRMGIARQRQLLLRPDWLVIGGLLAGAVVVLCLCIVLLILFKEYGWPEKLPTQARYRTLQLNYNMDDYSSKGSRVVALKKTHRNLQMGMTEDPMQRAVALMSDEFWDYEEQVDLEAFSSSTFYDILLKHSVSVTSRLWQLRGEVKQLYQGVLGKVRGLQLGWGAAVGGKLEALERQVEKEMVRRKALGSQFAQLLESQLQILRAELKPQHILHKTFSSGLRENLRLLTLLTDNQASLWDKHIERSVIERVAVLVEEMVELVSTEAQRQGCWAVLKQATGAQLLCPATGAALSRDDIIAPDGTVRACDSVHVDPVTGLILPTINAHMLLASGHSMPVPPDFFLHPQTGRVLPVVGNVSFDPSSSTLVYTADACVGEVGKWDSPLLPFIPFPSSRHAELTGTSKLRGLRAGQRLVLGGPMCDWDTGVLVPILAVTIHPQTGMVYPLGGVYMCPISRLYQPIQIGCPMLDPRTGNIATITGVSLDPHTGAVLPVGGLLLGESFIEPLSGRLVRVGGGSLRGGKVVPHAGGFQALLDSQALGARMRLVELLRGSCEEEWSTGTLELNREISRLRAASSELEQVWRNSQHCMLQLLSRIEAQLEWAWGVAEDGGSLGEVKLPGTELSLPALPGLEYPDPGGSGLSVPVLGAQLDWVSGCTVPLFGTMEDADGKGLSPIRFGARTVDPVTGVLARVVGARLDMWKRTVVPVTVSHCLTIGDTPDSVLVEALRRECGARAGYWRQQRVKEEELVSDLERALRNCLDVAVQEESDCLLWRDMERQLKEAAADLQEAAHTEAQRRNAQNSELSLLLPAHILLVLTGGDEEEWEQQSQCQTELTTVLNRVTVLMVKQQWEQDQPTLRAEQADEKMKMRELWKQLKQRLAELDAALSSVHWSCELSQIHADTAQSMLSGTFWYRDYGLLQPKAGRNPLKAASMTQHKILPQLERLIQLLEDGKLPSPSSRAQRQQSSELSTKQTFDRDTCSRAWTVSVPAAKAVSAQSLKDHEKASAVSEEISRKLPLSSTSPTHRGQDSSLAENQDDQHIKDPGMPIDLTVPKLPGEDWARLLQISPLFQLIREVEQQIRNRVWKTGLFNSDQSGPGRPFIDFLDAQWECEGDLVRVSTETLTPRELLIYQHGQFLLQLLHSHKMIPAVKLQLASSLPANDYVCNAFRNSFYYQV</sequence>
<feature type="transmembrane region" description="Helical" evidence="2">
    <location>
        <begin position="458"/>
        <end position="482"/>
    </location>
</feature>
<evidence type="ECO:0000256" key="2">
    <source>
        <dbReference type="SAM" id="Phobius"/>
    </source>
</evidence>
<dbReference type="PANTHER" id="PTHR47236:SF5">
    <property type="entry name" value="GENE, 32742-RELATED"/>
    <property type="match status" value="1"/>
</dbReference>
<dbReference type="PANTHER" id="PTHR47236">
    <property type="entry name" value="GENE, 32742-RELATED-RELATED"/>
    <property type="match status" value="1"/>
</dbReference>
<evidence type="ECO:0000256" key="3">
    <source>
        <dbReference type="SAM" id="SignalP"/>
    </source>
</evidence>
<feature type="region of interest" description="Disordered" evidence="1">
    <location>
        <begin position="1393"/>
        <end position="1414"/>
    </location>
</feature>
<feature type="compositionally biased region" description="Polar residues" evidence="1">
    <location>
        <begin position="1458"/>
        <end position="1474"/>
    </location>
</feature>
<keyword evidence="2" id="KW-0812">Transmembrane</keyword>
<dbReference type="SMART" id="SM01411">
    <property type="entry name" value="Ephrin_rec_like"/>
    <property type="match status" value="1"/>
</dbReference>
<evidence type="ECO:0000313" key="5">
    <source>
        <dbReference type="Proteomes" id="UP000752171"/>
    </source>
</evidence>
<dbReference type="EMBL" id="JAICCE010000018">
    <property type="protein sequence ID" value="KAG9265433.1"/>
    <property type="molecule type" value="Genomic_DNA"/>
</dbReference>